<dbReference type="CDD" id="cd06587">
    <property type="entry name" value="VOC"/>
    <property type="match status" value="1"/>
</dbReference>
<accession>A0A4R5ECM4</accession>
<dbReference type="RefSeq" id="WP_132639417.1">
    <property type="nucleotide sequence ID" value="NZ_SMLD01000184.1"/>
</dbReference>
<evidence type="ECO:0000259" key="1">
    <source>
        <dbReference type="PROSITE" id="PS51819"/>
    </source>
</evidence>
<protein>
    <submittedName>
        <fullName evidence="2">VOC family protein</fullName>
    </submittedName>
</protein>
<evidence type="ECO:0000313" key="3">
    <source>
        <dbReference type="Proteomes" id="UP000295136"/>
    </source>
</evidence>
<dbReference type="InterPro" id="IPR041581">
    <property type="entry name" value="Glyoxalase_6"/>
</dbReference>
<evidence type="ECO:0000313" key="2">
    <source>
        <dbReference type="EMBL" id="TDE30904.1"/>
    </source>
</evidence>
<proteinExistence type="predicted"/>
<dbReference type="InterPro" id="IPR037523">
    <property type="entry name" value="VOC_core"/>
</dbReference>
<keyword evidence="3" id="KW-1185">Reference proteome</keyword>
<dbReference type="PANTHER" id="PTHR35908:SF1">
    <property type="entry name" value="CONSERVED PROTEIN"/>
    <property type="match status" value="1"/>
</dbReference>
<dbReference type="Proteomes" id="UP000295136">
    <property type="component" value="Unassembled WGS sequence"/>
</dbReference>
<dbReference type="Pfam" id="PF18029">
    <property type="entry name" value="Glyoxalase_6"/>
    <property type="match status" value="1"/>
</dbReference>
<name>A0A4R5ECM4_9ACTN</name>
<gene>
    <name evidence="2" type="ORF">E1295_40635</name>
</gene>
<dbReference type="EMBL" id="SMLD01000184">
    <property type="protein sequence ID" value="TDE30904.1"/>
    <property type="molecule type" value="Genomic_DNA"/>
</dbReference>
<dbReference type="PANTHER" id="PTHR35908">
    <property type="entry name" value="HYPOTHETICAL FUSION PROTEIN"/>
    <property type="match status" value="1"/>
</dbReference>
<organism evidence="2 3">
    <name type="scientific">Nonomuraea mesophila</name>
    <dbReference type="NCBI Taxonomy" id="2530382"/>
    <lineage>
        <taxon>Bacteria</taxon>
        <taxon>Bacillati</taxon>
        <taxon>Actinomycetota</taxon>
        <taxon>Actinomycetes</taxon>
        <taxon>Streptosporangiales</taxon>
        <taxon>Streptosporangiaceae</taxon>
        <taxon>Nonomuraea</taxon>
    </lineage>
</organism>
<dbReference type="PROSITE" id="PS51819">
    <property type="entry name" value="VOC"/>
    <property type="match status" value="1"/>
</dbReference>
<dbReference type="Gene3D" id="3.10.180.10">
    <property type="entry name" value="2,3-Dihydroxybiphenyl 1,2-Dioxygenase, domain 1"/>
    <property type="match status" value="1"/>
</dbReference>
<comment type="caution">
    <text evidence="2">The sequence shown here is derived from an EMBL/GenBank/DDBJ whole genome shotgun (WGS) entry which is preliminary data.</text>
</comment>
<dbReference type="InterPro" id="IPR029068">
    <property type="entry name" value="Glyas_Bleomycin-R_OHBP_Dase"/>
</dbReference>
<sequence>MGLRIGALVVDSRDPGRLARFWAEALDWVIVRDEDPEWVVEPPEGSREDCVVPDLLFIKVPESKAGKNRLHFDLRPEDQAAEVARLEALGATRADVGQGGDCAWVVMADPEGNEFCVQNAHSPQIRAQWLQRYEAYQPAGA</sequence>
<dbReference type="AlphaFoldDB" id="A0A4R5ECM4"/>
<feature type="domain" description="VOC" evidence="1">
    <location>
        <begin position="4"/>
        <end position="120"/>
    </location>
</feature>
<reference evidence="2 3" key="1">
    <citation type="submission" date="2019-03" db="EMBL/GenBank/DDBJ databases">
        <title>Draft genome sequences of novel Actinobacteria.</title>
        <authorList>
            <person name="Sahin N."/>
            <person name="Ay H."/>
            <person name="Saygin H."/>
        </authorList>
    </citation>
    <scope>NUCLEOTIDE SEQUENCE [LARGE SCALE GENOMIC DNA]</scope>
    <source>
        <strain evidence="2 3">6K102</strain>
    </source>
</reference>
<dbReference type="SUPFAM" id="SSF54593">
    <property type="entry name" value="Glyoxalase/Bleomycin resistance protein/Dihydroxybiphenyl dioxygenase"/>
    <property type="match status" value="1"/>
</dbReference>